<dbReference type="AlphaFoldDB" id="A0A0F9FJX6"/>
<dbReference type="SUPFAM" id="SSF161098">
    <property type="entry name" value="MetI-like"/>
    <property type="match status" value="1"/>
</dbReference>
<dbReference type="InterPro" id="IPR045621">
    <property type="entry name" value="BPD_transp_1_N"/>
</dbReference>
<dbReference type="Gene3D" id="1.10.3720.10">
    <property type="entry name" value="MetI-like"/>
    <property type="match status" value="1"/>
</dbReference>
<keyword evidence="5 7" id="KW-1133">Transmembrane helix</keyword>
<evidence type="ECO:0000256" key="7">
    <source>
        <dbReference type="SAM" id="Phobius"/>
    </source>
</evidence>
<dbReference type="PROSITE" id="PS50928">
    <property type="entry name" value="ABC_TM1"/>
    <property type="match status" value="1"/>
</dbReference>
<comment type="caution">
    <text evidence="9">The sequence shown here is derived from an EMBL/GenBank/DDBJ whole genome shotgun (WGS) entry which is preliminary data.</text>
</comment>
<evidence type="ECO:0000256" key="5">
    <source>
        <dbReference type="ARBA" id="ARBA00022989"/>
    </source>
</evidence>
<proteinExistence type="predicted"/>
<evidence type="ECO:0000256" key="3">
    <source>
        <dbReference type="ARBA" id="ARBA00022475"/>
    </source>
</evidence>
<accession>A0A0F9FJX6</accession>
<evidence type="ECO:0000259" key="8">
    <source>
        <dbReference type="PROSITE" id="PS50928"/>
    </source>
</evidence>
<dbReference type="CDD" id="cd06261">
    <property type="entry name" value="TM_PBP2"/>
    <property type="match status" value="1"/>
</dbReference>
<evidence type="ECO:0000256" key="2">
    <source>
        <dbReference type="ARBA" id="ARBA00022448"/>
    </source>
</evidence>
<dbReference type="InterPro" id="IPR035906">
    <property type="entry name" value="MetI-like_sf"/>
</dbReference>
<dbReference type="GO" id="GO:0055085">
    <property type="term" value="P:transmembrane transport"/>
    <property type="evidence" value="ECO:0007669"/>
    <property type="project" value="InterPro"/>
</dbReference>
<dbReference type="PANTHER" id="PTHR30465">
    <property type="entry name" value="INNER MEMBRANE ABC TRANSPORTER"/>
    <property type="match status" value="1"/>
</dbReference>
<evidence type="ECO:0000313" key="9">
    <source>
        <dbReference type="EMBL" id="KKL78756.1"/>
    </source>
</evidence>
<comment type="subcellular location">
    <subcellularLocation>
        <location evidence="1">Cell membrane</location>
        <topology evidence="1">Multi-pass membrane protein</topology>
    </subcellularLocation>
</comment>
<keyword evidence="4 7" id="KW-0812">Transmembrane</keyword>
<dbReference type="InterPro" id="IPR000515">
    <property type="entry name" value="MetI-like"/>
</dbReference>
<feature type="non-terminal residue" evidence="9">
    <location>
        <position position="290"/>
    </location>
</feature>
<sequence length="290" mass="32547">MLSYIIRRVVVLIPLLFVISIISYVIIELPPGDILTMRIMQLRKAGTMVGKAEIARLTQQYGLDKPEYIRYAKWIWNIVRYGNFGRSFEWNKPVSEVMGERIALTMVITISTMIFTWMMAIPIGIYSAVRQYSPGDYAFTFLGFIGLAIPNFLLALVLIWLSFSYLGISITGLFSPEYADAAWSLAKVWDMLKRLWVPVIVIGTAGTAGLVRVMRGCLLDELGKQYVITARAKGVSERKLLFKYPVRMAVNPLISTIGWLLPSIISGEAITAIVLNLPTTGPVLLRALLY</sequence>
<evidence type="ECO:0000256" key="6">
    <source>
        <dbReference type="ARBA" id="ARBA00023136"/>
    </source>
</evidence>
<keyword evidence="2" id="KW-0813">Transport</keyword>
<reference evidence="9" key="1">
    <citation type="journal article" date="2015" name="Nature">
        <title>Complex archaea that bridge the gap between prokaryotes and eukaryotes.</title>
        <authorList>
            <person name="Spang A."/>
            <person name="Saw J.H."/>
            <person name="Jorgensen S.L."/>
            <person name="Zaremba-Niedzwiedzka K."/>
            <person name="Martijn J."/>
            <person name="Lind A.E."/>
            <person name="van Eijk R."/>
            <person name="Schleper C."/>
            <person name="Guy L."/>
            <person name="Ettema T.J."/>
        </authorList>
    </citation>
    <scope>NUCLEOTIDE SEQUENCE</scope>
</reference>
<feature type="transmembrane region" description="Helical" evidence="7">
    <location>
        <begin position="102"/>
        <end position="125"/>
    </location>
</feature>
<name>A0A0F9FJX6_9ZZZZ</name>
<dbReference type="PANTHER" id="PTHR30465:SF43">
    <property type="entry name" value="OLIGOPEPTIDE ABC TRANSPORTER, PERMEASE PROTEIN"/>
    <property type="match status" value="1"/>
</dbReference>
<evidence type="ECO:0000256" key="4">
    <source>
        <dbReference type="ARBA" id="ARBA00022692"/>
    </source>
</evidence>
<feature type="transmembrane region" description="Helical" evidence="7">
    <location>
        <begin position="195"/>
        <end position="214"/>
    </location>
</feature>
<dbReference type="Pfam" id="PF19300">
    <property type="entry name" value="BPD_transp_1_N"/>
    <property type="match status" value="1"/>
</dbReference>
<feature type="transmembrane region" description="Helical" evidence="7">
    <location>
        <begin position="137"/>
        <end position="163"/>
    </location>
</feature>
<dbReference type="GO" id="GO:0005886">
    <property type="term" value="C:plasma membrane"/>
    <property type="evidence" value="ECO:0007669"/>
    <property type="project" value="UniProtKB-SubCell"/>
</dbReference>
<evidence type="ECO:0000256" key="1">
    <source>
        <dbReference type="ARBA" id="ARBA00004651"/>
    </source>
</evidence>
<feature type="transmembrane region" description="Helical" evidence="7">
    <location>
        <begin position="9"/>
        <end position="27"/>
    </location>
</feature>
<dbReference type="Pfam" id="PF00528">
    <property type="entry name" value="BPD_transp_1"/>
    <property type="match status" value="1"/>
</dbReference>
<gene>
    <name evidence="9" type="ORF">LCGC14_2021670</name>
</gene>
<protein>
    <recommendedName>
        <fullName evidence="8">ABC transmembrane type-1 domain-containing protein</fullName>
    </recommendedName>
</protein>
<keyword evidence="3" id="KW-1003">Cell membrane</keyword>
<dbReference type="EMBL" id="LAZR01023360">
    <property type="protein sequence ID" value="KKL78756.1"/>
    <property type="molecule type" value="Genomic_DNA"/>
</dbReference>
<keyword evidence="6 7" id="KW-0472">Membrane</keyword>
<organism evidence="9">
    <name type="scientific">marine sediment metagenome</name>
    <dbReference type="NCBI Taxonomy" id="412755"/>
    <lineage>
        <taxon>unclassified sequences</taxon>
        <taxon>metagenomes</taxon>
        <taxon>ecological metagenomes</taxon>
    </lineage>
</organism>
<feature type="domain" description="ABC transmembrane type-1" evidence="8">
    <location>
        <begin position="102"/>
        <end position="290"/>
    </location>
</feature>